<keyword evidence="1" id="KW-1133">Transmembrane helix</keyword>
<keyword evidence="1" id="KW-0812">Transmembrane</keyword>
<dbReference type="AlphaFoldDB" id="A0A382FNL0"/>
<organism evidence="2">
    <name type="scientific">marine metagenome</name>
    <dbReference type="NCBI Taxonomy" id="408172"/>
    <lineage>
        <taxon>unclassified sequences</taxon>
        <taxon>metagenomes</taxon>
        <taxon>ecological metagenomes</taxon>
    </lineage>
</organism>
<evidence type="ECO:0000256" key="1">
    <source>
        <dbReference type="SAM" id="Phobius"/>
    </source>
</evidence>
<dbReference type="EMBL" id="UINC01051008">
    <property type="protein sequence ID" value="SVB64648.1"/>
    <property type="molecule type" value="Genomic_DNA"/>
</dbReference>
<name>A0A382FNL0_9ZZZZ</name>
<protein>
    <submittedName>
        <fullName evidence="2">Uncharacterized protein</fullName>
    </submittedName>
</protein>
<evidence type="ECO:0000313" key="2">
    <source>
        <dbReference type="EMBL" id="SVB64648.1"/>
    </source>
</evidence>
<proteinExistence type="predicted"/>
<feature type="non-terminal residue" evidence="2">
    <location>
        <position position="1"/>
    </location>
</feature>
<feature type="transmembrane region" description="Helical" evidence="1">
    <location>
        <begin position="260"/>
        <end position="279"/>
    </location>
</feature>
<accession>A0A382FNL0</accession>
<gene>
    <name evidence="2" type="ORF">METZ01_LOCUS217502</name>
</gene>
<sequence length="284" mass="31438">TRGNSFLERALRSVSKLDLDVEANFTDPGPAVDFVVLDDVVPSAWPSGNVLAIHTQSTNWFQPSGSIDGPPIVDWKSTHPLLRFVNFDNVQVTKALAAKPPAWLTPLVESPSAPLLAAGENNGQRAVWIGFNPLDSTWPLRVSFPIFIANAADWLNPDARTSIRVGEPFHMRLASGEQSMTVELPDGSTRETRTTATGELIFGDTFQQGVYSATFGTNALRFCVNLLDSDESRIRSRESLKLGEYGTVEATVQANAGKEAWRWIALICLGFILFEWWFYHRRTA</sequence>
<reference evidence="2" key="1">
    <citation type="submission" date="2018-05" db="EMBL/GenBank/DDBJ databases">
        <authorList>
            <person name="Lanie J.A."/>
            <person name="Ng W.-L."/>
            <person name="Kazmierczak K.M."/>
            <person name="Andrzejewski T.M."/>
            <person name="Davidsen T.M."/>
            <person name="Wayne K.J."/>
            <person name="Tettelin H."/>
            <person name="Glass J.I."/>
            <person name="Rusch D."/>
            <person name="Podicherti R."/>
            <person name="Tsui H.-C.T."/>
            <person name="Winkler M.E."/>
        </authorList>
    </citation>
    <scope>NUCLEOTIDE SEQUENCE</scope>
</reference>
<dbReference type="PANTHER" id="PTHR37464:SF1">
    <property type="entry name" value="BLL2463 PROTEIN"/>
    <property type="match status" value="1"/>
</dbReference>
<dbReference type="PANTHER" id="PTHR37464">
    <property type="entry name" value="BLL2463 PROTEIN"/>
    <property type="match status" value="1"/>
</dbReference>
<keyword evidence="1" id="KW-0472">Membrane</keyword>